<dbReference type="Proteomes" id="UP000016930">
    <property type="component" value="Unassembled WGS sequence"/>
</dbReference>
<dbReference type="GO" id="GO:0005737">
    <property type="term" value="C:cytoplasm"/>
    <property type="evidence" value="ECO:0007669"/>
    <property type="project" value="UniProtKB-SubCell"/>
</dbReference>
<sequence length="445" mass="50476">MSVSSPGTAPDSDELARFREQWKAEVRKKKGQPVAQTVVGPSTSPRSLPRPRAFSGATTSVSRPVVTDNSAEPLNRKLRAAIDLYRRAVQCEQQSNLDEALRLYRQAFRMDANVDRAFHRLETQQLAASAAGHAPDSAGAPTRKHQKAPSITGQDAVDAITRSIKAMDMHSSVLPDMSVTVTRSLASLVKTWSYDVSFEPEDEREPVPIKLLPDELLVHILRTLDVSSIERFAAVNRKARVVSLDTSIWKDFVCAVYKPPQINDDESLDDLLRNYMSDYRRLYIEHPRVRLDGVYIAVCHYIRNGLSENTWVHVSHLITYHRYLRFYPNGQVLSLLANEEHSPQQVIPLLKPTLRMKGLFIGNWNLVGNTLYITDLADPVQRPDGVAGPRYTFQMILELRSRPLGRWNRLDLHTYDSVDIESGEATPLPLKHQRPFWFSKVRSYA</sequence>
<dbReference type="PROSITE" id="PS50181">
    <property type="entry name" value="FBOX"/>
    <property type="match status" value="1"/>
</dbReference>
<feature type="compositionally biased region" description="Low complexity" evidence="7">
    <location>
        <begin position="41"/>
        <end position="52"/>
    </location>
</feature>
<dbReference type="InterPro" id="IPR036047">
    <property type="entry name" value="F-box-like_dom_sf"/>
</dbReference>
<evidence type="ECO:0000313" key="10">
    <source>
        <dbReference type="Proteomes" id="UP000016930"/>
    </source>
</evidence>
<dbReference type="GO" id="GO:0019005">
    <property type="term" value="C:SCF ubiquitin ligase complex"/>
    <property type="evidence" value="ECO:0007669"/>
    <property type="project" value="TreeGrafter"/>
</dbReference>
<dbReference type="Pfam" id="PF19270">
    <property type="entry name" value="FBO_C"/>
    <property type="match status" value="1"/>
</dbReference>
<feature type="region of interest" description="Disordered" evidence="7">
    <location>
        <begin position="26"/>
        <end position="68"/>
    </location>
</feature>
<evidence type="ECO:0000256" key="5">
    <source>
        <dbReference type="ARBA" id="ARBA00022786"/>
    </source>
</evidence>
<keyword evidence="4" id="KW-0963">Cytoplasm</keyword>
<keyword evidence="6" id="KW-0802">TPR repeat</keyword>
<evidence type="ECO:0000256" key="6">
    <source>
        <dbReference type="ARBA" id="ARBA00022803"/>
    </source>
</evidence>
<evidence type="ECO:0000313" key="9">
    <source>
        <dbReference type="EMBL" id="EMD38956.1"/>
    </source>
</evidence>
<dbReference type="EMBL" id="KB445794">
    <property type="protein sequence ID" value="EMD38956.1"/>
    <property type="molecule type" value="Genomic_DNA"/>
</dbReference>
<dbReference type="SUPFAM" id="SSF116846">
    <property type="entry name" value="MIT domain"/>
    <property type="match status" value="1"/>
</dbReference>
<dbReference type="GO" id="GO:0031146">
    <property type="term" value="P:SCF-dependent proteasomal ubiquitin-dependent protein catabolic process"/>
    <property type="evidence" value="ECO:0007669"/>
    <property type="project" value="TreeGrafter"/>
</dbReference>
<dbReference type="UniPathway" id="UPA00143"/>
<dbReference type="InterPro" id="IPR001810">
    <property type="entry name" value="F-box_dom"/>
</dbReference>
<protein>
    <recommendedName>
        <fullName evidence="3">F-box only protein 9</fullName>
    </recommendedName>
</protein>
<dbReference type="PANTHER" id="PTHR12874">
    <property type="entry name" value="F-BOX ONLY PROTEIN 48-RELATED"/>
    <property type="match status" value="1"/>
</dbReference>
<evidence type="ECO:0000256" key="7">
    <source>
        <dbReference type="SAM" id="MobiDB-lite"/>
    </source>
</evidence>
<dbReference type="InterPro" id="IPR045464">
    <property type="entry name" value="Hrt3/FBXO9_C"/>
</dbReference>
<feature type="compositionally biased region" description="Low complexity" evidence="7">
    <location>
        <begin position="127"/>
        <end position="141"/>
    </location>
</feature>
<evidence type="ECO:0000256" key="3">
    <source>
        <dbReference type="ARBA" id="ARBA00019775"/>
    </source>
</evidence>
<reference evidence="9 10" key="1">
    <citation type="journal article" date="2012" name="Proc. Natl. Acad. Sci. U.S.A.">
        <title>Comparative genomics of Ceriporiopsis subvermispora and Phanerochaete chrysosporium provide insight into selective ligninolysis.</title>
        <authorList>
            <person name="Fernandez-Fueyo E."/>
            <person name="Ruiz-Duenas F.J."/>
            <person name="Ferreira P."/>
            <person name="Floudas D."/>
            <person name="Hibbett D.S."/>
            <person name="Canessa P."/>
            <person name="Larrondo L.F."/>
            <person name="James T.Y."/>
            <person name="Seelenfreund D."/>
            <person name="Lobos S."/>
            <person name="Polanco R."/>
            <person name="Tello M."/>
            <person name="Honda Y."/>
            <person name="Watanabe T."/>
            <person name="Watanabe T."/>
            <person name="Ryu J.S."/>
            <person name="Kubicek C.P."/>
            <person name="Schmoll M."/>
            <person name="Gaskell J."/>
            <person name="Hammel K.E."/>
            <person name="St John F.J."/>
            <person name="Vanden Wymelenberg A."/>
            <person name="Sabat G."/>
            <person name="Splinter BonDurant S."/>
            <person name="Syed K."/>
            <person name="Yadav J.S."/>
            <person name="Doddapaneni H."/>
            <person name="Subramanian V."/>
            <person name="Lavin J.L."/>
            <person name="Oguiza J.A."/>
            <person name="Perez G."/>
            <person name="Pisabarro A.G."/>
            <person name="Ramirez L."/>
            <person name="Santoyo F."/>
            <person name="Master E."/>
            <person name="Coutinho P.M."/>
            <person name="Henrissat B."/>
            <person name="Lombard V."/>
            <person name="Magnuson J.K."/>
            <person name="Kuees U."/>
            <person name="Hori C."/>
            <person name="Igarashi K."/>
            <person name="Samejima M."/>
            <person name="Held B.W."/>
            <person name="Barry K.W."/>
            <person name="LaButti K.M."/>
            <person name="Lapidus A."/>
            <person name="Lindquist E.A."/>
            <person name="Lucas S.M."/>
            <person name="Riley R."/>
            <person name="Salamov A.A."/>
            <person name="Hoffmeister D."/>
            <person name="Schwenk D."/>
            <person name="Hadar Y."/>
            <person name="Yarden O."/>
            <person name="de Vries R.P."/>
            <person name="Wiebenga A."/>
            <person name="Stenlid J."/>
            <person name="Eastwood D."/>
            <person name="Grigoriev I.V."/>
            <person name="Berka R.M."/>
            <person name="Blanchette R.A."/>
            <person name="Kersten P."/>
            <person name="Martinez A.T."/>
            <person name="Vicuna R."/>
            <person name="Cullen D."/>
        </authorList>
    </citation>
    <scope>NUCLEOTIDE SEQUENCE [LARGE SCALE GENOMIC DNA]</scope>
    <source>
        <strain evidence="9 10">B</strain>
    </source>
</reference>
<dbReference type="SUPFAM" id="SSF81383">
    <property type="entry name" value="F-box domain"/>
    <property type="match status" value="1"/>
</dbReference>
<dbReference type="AlphaFoldDB" id="M2RJK0"/>
<dbReference type="Gene3D" id="1.20.1280.50">
    <property type="match status" value="1"/>
</dbReference>
<proteinExistence type="predicted"/>
<name>M2RJK0_CERS8</name>
<keyword evidence="5" id="KW-0833">Ubl conjugation pathway</keyword>
<evidence type="ECO:0000259" key="8">
    <source>
        <dbReference type="PROSITE" id="PS50181"/>
    </source>
</evidence>
<dbReference type="OrthoDB" id="2117972at2759"/>
<evidence type="ECO:0000256" key="1">
    <source>
        <dbReference type="ARBA" id="ARBA00004496"/>
    </source>
</evidence>
<organism evidence="9 10">
    <name type="scientific">Ceriporiopsis subvermispora (strain B)</name>
    <name type="common">White-rot fungus</name>
    <name type="synonym">Gelatoporia subvermispora</name>
    <dbReference type="NCBI Taxonomy" id="914234"/>
    <lineage>
        <taxon>Eukaryota</taxon>
        <taxon>Fungi</taxon>
        <taxon>Dikarya</taxon>
        <taxon>Basidiomycota</taxon>
        <taxon>Agaricomycotina</taxon>
        <taxon>Agaricomycetes</taxon>
        <taxon>Polyporales</taxon>
        <taxon>Gelatoporiaceae</taxon>
        <taxon>Gelatoporia</taxon>
    </lineage>
</organism>
<comment type="pathway">
    <text evidence="2">Protein modification; protein ubiquitination.</text>
</comment>
<keyword evidence="10" id="KW-1185">Reference proteome</keyword>
<evidence type="ECO:0000256" key="2">
    <source>
        <dbReference type="ARBA" id="ARBA00004906"/>
    </source>
</evidence>
<dbReference type="InterPro" id="IPR036181">
    <property type="entry name" value="MIT_dom_sf"/>
</dbReference>
<feature type="domain" description="F-box" evidence="8">
    <location>
        <begin position="206"/>
        <end position="252"/>
    </location>
</feature>
<dbReference type="HOGENOM" id="CLU_017706_2_0_1"/>
<dbReference type="GO" id="GO:0016567">
    <property type="term" value="P:protein ubiquitination"/>
    <property type="evidence" value="ECO:0007669"/>
    <property type="project" value="UniProtKB-UniPathway"/>
</dbReference>
<dbReference type="PANTHER" id="PTHR12874:SF9">
    <property type="entry name" value="F-BOX ONLY PROTEIN 48"/>
    <property type="match status" value="1"/>
</dbReference>
<feature type="region of interest" description="Disordered" evidence="7">
    <location>
        <begin position="126"/>
        <end position="150"/>
    </location>
</feature>
<dbReference type="Pfam" id="PF12937">
    <property type="entry name" value="F-box-like"/>
    <property type="match status" value="1"/>
</dbReference>
<comment type="subcellular location">
    <subcellularLocation>
        <location evidence="1">Cytoplasm</location>
    </subcellularLocation>
</comment>
<dbReference type="STRING" id="914234.M2RJK0"/>
<evidence type="ECO:0000256" key="4">
    <source>
        <dbReference type="ARBA" id="ARBA00022490"/>
    </source>
</evidence>
<feature type="region of interest" description="Disordered" evidence="7">
    <location>
        <begin position="1"/>
        <end position="20"/>
    </location>
</feature>
<gene>
    <name evidence="9" type="ORF">CERSUDRAFT_104245</name>
</gene>
<accession>M2RJK0</accession>
<feature type="compositionally biased region" description="Polar residues" evidence="7">
    <location>
        <begin position="56"/>
        <end position="68"/>
    </location>
</feature>